<feature type="non-terminal residue" evidence="1">
    <location>
        <position position="83"/>
    </location>
</feature>
<evidence type="ECO:0000313" key="2">
    <source>
        <dbReference type="Proteomes" id="UP001206878"/>
    </source>
</evidence>
<accession>A0AAW5N4B7</accession>
<evidence type="ECO:0000313" key="1">
    <source>
        <dbReference type="EMBL" id="MCR6679027.1"/>
    </source>
</evidence>
<protein>
    <submittedName>
        <fullName evidence="1">Uncharacterized protein</fullName>
    </submittedName>
</protein>
<comment type="caution">
    <text evidence="1">The sequence shown here is derived from an EMBL/GenBank/DDBJ whole genome shotgun (WGS) entry which is preliminary data.</text>
</comment>
<organism evidence="1 2">
    <name type="scientific">Escherichia marmotae</name>
    <dbReference type="NCBI Taxonomy" id="1499973"/>
    <lineage>
        <taxon>Bacteria</taxon>
        <taxon>Pseudomonadati</taxon>
        <taxon>Pseudomonadota</taxon>
        <taxon>Gammaproteobacteria</taxon>
        <taxon>Enterobacterales</taxon>
        <taxon>Enterobacteriaceae</taxon>
        <taxon>Escherichia</taxon>
    </lineage>
</organism>
<gene>
    <name evidence="1" type="ORF">NVV43_26400</name>
</gene>
<proteinExistence type="predicted"/>
<dbReference type="Proteomes" id="UP001206878">
    <property type="component" value="Unassembled WGS sequence"/>
</dbReference>
<dbReference type="EMBL" id="JANPXH010000728">
    <property type="protein sequence ID" value="MCR6679027.1"/>
    <property type="molecule type" value="Genomic_DNA"/>
</dbReference>
<reference evidence="1" key="1">
    <citation type="submission" date="2022-07" db="EMBL/GenBank/DDBJ databases">
        <title>Diversity of ethanolamine utilization by human commensal Escherichia coli.</title>
        <authorList>
            <person name="Jubelin G."/>
        </authorList>
    </citation>
    <scope>NUCLEOTIDE SEQUENCE</scope>
    <source>
        <strain evidence="1">S1</strain>
    </source>
</reference>
<name>A0AAW5N4B7_9ESCH</name>
<dbReference type="AlphaFoldDB" id="A0AAW5N4B7"/>
<sequence>MRLIGSQLRDAGEHFRAAAATGAARLAGEPDPLDATFTAVLDDAAAVLIGFADGATIDPPPERLTEDALRDAAAAVRDRQLRD</sequence>